<protein>
    <submittedName>
        <fullName evidence="2">Uncharacterized protein</fullName>
    </submittedName>
</protein>
<dbReference type="OrthoDB" id="3800473at2759"/>
<dbReference type="SUPFAM" id="SSF48452">
    <property type="entry name" value="TPR-like"/>
    <property type="match status" value="1"/>
</dbReference>
<feature type="transmembrane region" description="Helical" evidence="1">
    <location>
        <begin position="754"/>
        <end position="771"/>
    </location>
</feature>
<sequence>MSRPGFPLTSPTQLVKEAAEVLTAIRDAAQRSSAFSRVLPYNIIKRATKSSAAVEQMGRTTLTDHEVIISFISETATDKRRFWNLGVPAMYTDAQCRDLAARGYTCIAFCFALEGTEVHHRILQRFARLVVHKLTLSGRTAISISKDLDEAGLGRGKSLERLFKDISGFIKAGRRYQKFAETLGGFGALFFLPGIGRTIWEDQLPSSGDLYAKAIQTLIEVGIPSMAKRYNKVAEQLIEHGLNVVSRIAHTQSPWISILSEHTNDRRKRLRLCDASQVQLRLQGISPENTQEEHVEKATSFDHGSVNLTDEDFATDLEIGLSTFQTAEYPNIDTTITGDLLHFVNKSTIVLLYQRMNSTQLRWSNDGEAILVSPRQTGLEFRLVAALFTADQSICQLSNILPAQRKKICLEALECVCFAFPRIKSQEPQFAFLVNSLHPLLDHLLHCVPKEDLSASLASEVAEVLLAAAKVKRTLLQSVANYLDKASPPHLHAELALERSISLRLDGHYDKSERVIHDFCCYCDHPSDHCLPHFFQHPPLDCTVQVNVLLGLLHRSHLENLVQCDQYQLATSQMCDWTMPDYPSSLEVSILPLRTLTSCKIYRSQGNFERACESLEICLKGQRNAYCHQLLCQLVDVYVDLGLSQKSLDLIDPEILRLGGGCQDSKAHRRILVASLDVDLQRHCYSRAEQTIEILSKKFETLHRLDVSDELLHMRVLVCGARISHMKSEFAEAAQKWTLALEHIQRYASFRGAGFTYAVIHLSLALAYIVLRRADDAVKHFEKGQAIVRKGKQDFWIPTLSEWFHYVTSYIHSEMAWECSL</sequence>
<dbReference type="Proteomes" id="UP000481861">
    <property type="component" value="Unassembled WGS sequence"/>
</dbReference>
<dbReference type="AlphaFoldDB" id="A0A7C8M1V3"/>
<keyword evidence="1" id="KW-0812">Transmembrane</keyword>
<proteinExistence type="predicted"/>
<evidence type="ECO:0000313" key="3">
    <source>
        <dbReference type="Proteomes" id="UP000481861"/>
    </source>
</evidence>
<dbReference type="InterPro" id="IPR011990">
    <property type="entry name" value="TPR-like_helical_dom_sf"/>
</dbReference>
<accession>A0A7C8M1V3</accession>
<reference evidence="2 3" key="1">
    <citation type="submission" date="2020-01" db="EMBL/GenBank/DDBJ databases">
        <authorList>
            <consortium name="DOE Joint Genome Institute"/>
            <person name="Haridas S."/>
            <person name="Albert R."/>
            <person name="Binder M."/>
            <person name="Bloem J."/>
            <person name="Labutti K."/>
            <person name="Salamov A."/>
            <person name="Andreopoulos B."/>
            <person name="Baker S.E."/>
            <person name="Barry K."/>
            <person name="Bills G."/>
            <person name="Bluhm B.H."/>
            <person name="Cannon C."/>
            <person name="Castanera R."/>
            <person name="Culley D.E."/>
            <person name="Daum C."/>
            <person name="Ezra D."/>
            <person name="Gonzalez J.B."/>
            <person name="Henrissat B."/>
            <person name="Kuo A."/>
            <person name="Liang C."/>
            <person name="Lipzen A."/>
            <person name="Lutzoni F."/>
            <person name="Magnuson J."/>
            <person name="Mondo S."/>
            <person name="Nolan M."/>
            <person name="Ohm R."/>
            <person name="Pangilinan J."/>
            <person name="Park H.-J.H."/>
            <person name="Ramirez L."/>
            <person name="Alfaro M."/>
            <person name="Sun H."/>
            <person name="Tritt A."/>
            <person name="Yoshinaga Y."/>
            <person name="Zwiers L.-H.L."/>
            <person name="Turgeon B.G."/>
            <person name="Goodwin S.B."/>
            <person name="Spatafora J.W."/>
            <person name="Crous P.W."/>
            <person name="Grigoriev I.V."/>
        </authorList>
    </citation>
    <scope>NUCLEOTIDE SEQUENCE [LARGE SCALE GENOMIC DNA]</scope>
    <source>
        <strain evidence="2 3">CBS 611.86</strain>
    </source>
</reference>
<gene>
    <name evidence="2" type="ORF">BDV95DRAFT_266825</name>
</gene>
<dbReference type="Gene3D" id="1.25.40.10">
    <property type="entry name" value="Tetratricopeptide repeat domain"/>
    <property type="match status" value="1"/>
</dbReference>
<evidence type="ECO:0000256" key="1">
    <source>
        <dbReference type="SAM" id="Phobius"/>
    </source>
</evidence>
<organism evidence="2 3">
    <name type="scientific">Massariosphaeria phaeospora</name>
    <dbReference type="NCBI Taxonomy" id="100035"/>
    <lineage>
        <taxon>Eukaryota</taxon>
        <taxon>Fungi</taxon>
        <taxon>Dikarya</taxon>
        <taxon>Ascomycota</taxon>
        <taxon>Pezizomycotina</taxon>
        <taxon>Dothideomycetes</taxon>
        <taxon>Pleosporomycetidae</taxon>
        <taxon>Pleosporales</taxon>
        <taxon>Pleosporales incertae sedis</taxon>
        <taxon>Massariosphaeria</taxon>
    </lineage>
</organism>
<keyword evidence="1" id="KW-0472">Membrane</keyword>
<dbReference type="EMBL" id="JAADJZ010000037">
    <property type="protein sequence ID" value="KAF2865075.1"/>
    <property type="molecule type" value="Genomic_DNA"/>
</dbReference>
<keyword evidence="3" id="KW-1185">Reference proteome</keyword>
<comment type="caution">
    <text evidence="2">The sequence shown here is derived from an EMBL/GenBank/DDBJ whole genome shotgun (WGS) entry which is preliminary data.</text>
</comment>
<keyword evidence="1" id="KW-1133">Transmembrane helix</keyword>
<evidence type="ECO:0000313" key="2">
    <source>
        <dbReference type="EMBL" id="KAF2865075.1"/>
    </source>
</evidence>
<name>A0A7C8M1V3_9PLEO</name>